<organism evidence="2 3">
    <name type="scientific">Sphingobacterium siyangense</name>
    <dbReference type="NCBI Taxonomy" id="459529"/>
    <lineage>
        <taxon>Bacteria</taxon>
        <taxon>Pseudomonadati</taxon>
        <taxon>Bacteroidota</taxon>
        <taxon>Sphingobacteriia</taxon>
        <taxon>Sphingobacteriales</taxon>
        <taxon>Sphingobacteriaceae</taxon>
        <taxon>Sphingobacterium</taxon>
    </lineage>
</organism>
<dbReference type="AlphaFoldDB" id="A0A562M7V6"/>
<dbReference type="RefSeq" id="WP_145330306.1">
    <property type="nucleotide sequence ID" value="NZ_JBPFQD010000006.1"/>
</dbReference>
<name>A0A562M7V6_9SPHI</name>
<dbReference type="OrthoDB" id="703071at2"/>
<evidence type="ECO:0000313" key="2">
    <source>
        <dbReference type="EMBL" id="TWI15999.1"/>
    </source>
</evidence>
<keyword evidence="1" id="KW-0732">Signal</keyword>
<gene>
    <name evidence="2" type="ORF">IQ31_04693</name>
</gene>
<sequence>MFTNIKTQYHGAKSSMILLTLNFSFFLLGTSTQALAQFRPPTTIRTPGGNVTLAGLYTPPLYSFNSEPISSRYKFYIVLKNDSTVVAKTKIKLRTATAPSEISWREKGKKYTVTPDQTKEIYRIDYWNKKIKGIPQDSCWLFLVDTVSYEKRIRRYSMTADINQPAISHFKMEKAKEILPLKKETLEPYVEGNEKAKKLLSKNKLLKAIEELNLQD</sequence>
<protein>
    <recommendedName>
        <fullName evidence="4">DUF928 domain-containing protein</fullName>
    </recommendedName>
</protein>
<dbReference type="Proteomes" id="UP000315908">
    <property type="component" value="Unassembled WGS sequence"/>
</dbReference>
<comment type="caution">
    <text evidence="2">The sequence shown here is derived from an EMBL/GenBank/DDBJ whole genome shotgun (WGS) entry which is preliminary data.</text>
</comment>
<evidence type="ECO:0000256" key="1">
    <source>
        <dbReference type="SAM" id="SignalP"/>
    </source>
</evidence>
<evidence type="ECO:0008006" key="4">
    <source>
        <dbReference type="Google" id="ProtNLM"/>
    </source>
</evidence>
<evidence type="ECO:0000313" key="3">
    <source>
        <dbReference type="Proteomes" id="UP000315908"/>
    </source>
</evidence>
<reference evidence="2 3" key="1">
    <citation type="journal article" date="2015" name="Stand. Genomic Sci.">
        <title>Genomic Encyclopedia of Bacterial and Archaeal Type Strains, Phase III: the genomes of soil and plant-associated and newly described type strains.</title>
        <authorList>
            <person name="Whitman W.B."/>
            <person name="Woyke T."/>
            <person name="Klenk H.P."/>
            <person name="Zhou Y."/>
            <person name="Lilburn T.G."/>
            <person name="Beck B.J."/>
            <person name="De Vos P."/>
            <person name="Vandamme P."/>
            <person name="Eisen J.A."/>
            <person name="Garrity G."/>
            <person name="Hugenholtz P."/>
            <person name="Kyrpides N.C."/>
        </authorList>
    </citation>
    <scope>NUCLEOTIDE SEQUENCE [LARGE SCALE GENOMIC DNA]</scope>
    <source>
        <strain evidence="2 3">CGMCC 1.6855</strain>
    </source>
</reference>
<feature type="signal peptide" evidence="1">
    <location>
        <begin position="1"/>
        <end position="36"/>
    </location>
</feature>
<accession>A0A562M7V6</accession>
<dbReference type="EMBL" id="VLKR01000035">
    <property type="protein sequence ID" value="TWI15999.1"/>
    <property type="molecule type" value="Genomic_DNA"/>
</dbReference>
<proteinExistence type="predicted"/>
<feature type="chain" id="PRO_5021938348" description="DUF928 domain-containing protein" evidence="1">
    <location>
        <begin position="37"/>
        <end position="216"/>
    </location>
</feature>